<organism evidence="1 2">
    <name type="scientific">Dermacentor silvarum</name>
    <name type="common">Tick</name>
    <dbReference type="NCBI Taxonomy" id="543639"/>
    <lineage>
        <taxon>Eukaryota</taxon>
        <taxon>Metazoa</taxon>
        <taxon>Ecdysozoa</taxon>
        <taxon>Arthropoda</taxon>
        <taxon>Chelicerata</taxon>
        <taxon>Arachnida</taxon>
        <taxon>Acari</taxon>
        <taxon>Parasitiformes</taxon>
        <taxon>Ixodida</taxon>
        <taxon>Ixodoidea</taxon>
        <taxon>Ixodidae</taxon>
        <taxon>Rhipicephalinae</taxon>
        <taxon>Dermacentor</taxon>
    </lineage>
</organism>
<protein>
    <submittedName>
        <fullName evidence="1">Uncharacterized protein</fullName>
    </submittedName>
</protein>
<dbReference type="Proteomes" id="UP000821865">
    <property type="component" value="Chromosome 7"/>
</dbReference>
<comment type="caution">
    <text evidence="1">The sequence shown here is derived from an EMBL/GenBank/DDBJ whole genome shotgun (WGS) entry which is preliminary data.</text>
</comment>
<gene>
    <name evidence="1" type="ORF">HPB49_007406</name>
</gene>
<accession>A0ACB8CDP0</accession>
<evidence type="ECO:0000313" key="2">
    <source>
        <dbReference type="Proteomes" id="UP000821865"/>
    </source>
</evidence>
<reference evidence="1" key="1">
    <citation type="submission" date="2020-05" db="EMBL/GenBank/DDBJ databases">
        <title>Large-scale comparative analyses of tick genomes elucidate their genetic diversity and vector capacities.</title>
        <authorList>
            <person name="Jia N."/>
            <person name="Wang J."/>
            <person name="Shi W."/>
            <person name="Du L."/>
            <person name="Sun Y."/>
            <person name="Zhan W."/>
            <person name="Jiang J."/>
            <person name="Wang Q."/>
            <person name="Zhang B."/>
            <person name="Ji P."/>
            <person name="Sakyi L.B."/>
            <person name="Cui X."/>
            <person name="Yuan T."/>
            <person name="Jiang B."/>
            <person name="Yang W."/>
            <person name="Lam T.T.-Y."/>
            <person name="Chang Q."/>
            <person name="Ding S."/>
            <person name="Wang X."/>
            <person name="Zhu J."/>
            <person name="Ruan X."/>
            <person name="Zhao L."/>
            <person name="Wei J."/>
            <person name="Que T."/>
            <person name="Du C."/>
            <person name="Cheng J."/>
            <person name="Dai P."/>
            <person name="Han X."/>
            <person name="Huang E."/>
            <person name="Gao Y."/>
            <person name="Liu J."/>
            <person name="Shao H."/>
            <person name="Ye R."/>
            <person name="Li L."/>
            <person name="Wei W."/>
            <person name="Wang X."/>
            <person name="Wang C."/>
            <person name="Yang T."/>
            <person name="Huo Q."/>
            <person name="Li W."/>
            <person name="Guo W."/>
            <person name="Chen H."/>
            <person name="Zhou L."/>
            <person name="Ni X."/>
            <person name="Tian J."/>
            <person name="Zhou Y."/>
            <person name="Sheng Y."/>
            <person name="Liu T."/>
            <person name="Pan Y."/>
            <person name="Xia L."/>
            <person name="Li J."/>
            <person name="Zhao F."/>
            <person name="Cao W."/>
        </authorList>
    </citation>
    <scope>NUCLEOTIDE SEQUENCE</scope>
    <source>
        <strain evidence="1">Dsil-2018</strain>
    </source>
</reference>
<sequence length="109" mass="12682">MLMNLTRMRSFNMKERLRVLKKQFKGRIPYGDQDLLNILFSQHRETLHRITCRWNYLFEHCNMIAVCSDGPVAVLHGWRDAFTTQPESGFVAVHQAMKAVGTLKGMTLK</sequence>
<evidence type="ECO:0000313" key="1">
    <source>
        <dbReference type="EMBL" id="KAH7940885.1"/>
    </source>
</evidence>
<dbReference type="EMBL" id="CM023476">
    <property type="protein sequence ID" value="KAH7940885.1"/>
    <property type="molecule type" value="Genomic_DNA"/>
</dbReference>
<name>A0ACB8CDP0_DERSI</name>
<proteinExistence type="predicted"/>
<keyword evidence="2" id="KW-1185">Reference proteome</keyword>